<reference evidence="1" key="1">
    <citation type="submission" date="2022-12" db="EMBL/GenBank/DDBJ databases">
        <title>Paraconexibacter alkalitolerans sp. nov. and Baekduia alba sp. nov., isolated from soil and emended description of the genera Paraconexibacter (Chun et al., 2020) and Baekduia (An et al., 2020).</title>
        <authorList>
            <person name="Vieira S."/>
            <person name="Huber K.J."/>
            <person name="Geppert A."/>
            <person name="Wolf J."/>
            <person name="Neumann-Schaal M."/>
            <person name="Muesken M."/>
            <person name="Overmann J."/>
        </authorList>
    </citation>
    <scope>NUCLEOTIDE SEQUENCE</scope>
    <source>
        <strain evidence="1">AEG42_29</strain>
    </source>
</reference>
<sequence length="589" mass="64627">MTPALGGSGATPPSVELAAEEVALYQRTYSTLLRSTGETDLRVLEAAHRAMASSLHPHAAEEDVLDLGAFMYATARLPAEVFRATRIVMGQEASQFTKAGIGPLDDWEPVEAVARRRRWFAAPPPAADDDPAGPLTYAVLLSSTSDLDDLVPTLVAFQIEWNKLRRKLRGVGWPRPQKTPGADDCTRALGGSQDDWARLQEVWGTAFAARLGDVATREMRLRIRMLGGSAVGYARMTRHWFRPIRTAIDATGLQDGPVYFVSSNTHSLANLVSGEARAMEDELVDWVRREGPRDLREEVRAFDTGATRGSWENFLYYAARDYHVAHPRQAARRRDAERGAGVVHLGSTTALSVAAQVTAVRDLDPARLDPRIGGVDTAALAASRGVIVNVDYPLGLAAYNILREICEDADTLSSVYVLGKAATLNADVGDVLISSVVHDEHSNTTYWLDNAFGVEDIAPYLRFGSGLDNQRAVTVKSTFLQNRTYLDFYYREAYTVVEMEAGPYCAAVYEVADSARYPIGQHVNFSKLPIDFGIIHYASDTPYTQARTLGARGLNYRGMDSTYASSIAILRRILSREGALSTRTTAETR</sequence>
<dbReference type="KEGG" id="parq:DSM112329_00130"/>
<dbReference type="RefSeq" id="WP_354699872.1">
    <property type="nucleotide sequence ID" value="NZ_CP114014.1"/>
</dbReference>
<dbReference type="Pfam" id="PF21850">
    <property type="entry name" value="DUF6909"/>
    <property type="match status" value="1"/>
</dbReference>
<proteinExistence type="predicted"/>
<organism evidence="1">
    <name type="scientific">Paraconexibacter sp. AEG42_29</name>
    <dbReference type="NCBI Taxonomy" id="2997339"/>
    <lineage>
        <taxon>Bacteria</taxon>
        <taxon>Bacillati</taxon>
        <taxon>Actinomycetota</taxon>
        <taxon>Thermoleophilia</taxon>
        <taxon>Solirubrobacterales</taxon>
        <taxon>Paraconexibacteraceae</taxon>
        <taxon>Paraconexibacter</taxon>
    </lineage>
</organism>
<name>A0AAU7ANU1_9ACTN</name>
<gene>
    <name evidence="1" type="ORF">DSM112329_00130</name>
</gene>
<dbReference type="EMBL" id="CP114014">
    <property type="protein sequence ID" value="XAY03318.1"/>
    <property type="molecule type" value="Genomic_DNA"/>
</dbReference>
<dbReference type="InterPro" id="IPR054204">
    <property type="entry name" value="DUF6909"/>
</dbReference>
<accession>A0AAU7ANU1</accession>
<evidence type="ECO:0000313" key="1">
    <source>
        <dbReference type="EMBL" id="XAY03318.1"/>
    </source>
</evidence>
<dbReference type="AlphaFoldDB" id="A0AAU7ANU1"/>
<protein>
    <submittedName>
        <fullName evidence="1">Uncharacterized protein</fullName>
    </submittedName>
</protein>